<dbReference type="EMBL" id="CM002290">
    <property type="protein sequence ID" value="ESW25032.1"/>
    <property type="molecule type" value="Genomic_DNA"/>
</dbReference>
<feature type="compositionally biased region" description="Low complexity" evidence="3">
    <location>
        <begin position="1148"/>
        <end position="1158"/>
    </location>
</feature>
<feature type="domain" description="Disease resistance protein At4g27190-like leucine-rich repeats" evidence="4">
    <location>
        <begin position="829"/>
        <end position="928"/>
    </location>
</feature>
<evidence type="ECO:0000256" key="1">
    <source>
        <dbReference type="ARBA" id="ARBA00022821"/>
    </source>
</evidence>
<protein>
    <recommendedName>
        <fullName evidence="4">Disease resistance protein At4g27190-like leucine-rich repeats domain-containing protein</fullName>
    </recommendedName>
</protein>
<evidence type="ECO:0000259" key="4">
    <source>
        <dbReference type="Pfam" id="PF23247"/>
    </source>
</evidence>
<feature type="domain" description="Disease resistance protein At4g27190-like leucine-rich repeats" evidence="4">
    <location>
        <begin position="941"/>
        <end position="998"/>
    </location>
</feature>
<feature type="non-terminal residue" evidence="5">
    <location>
        <position position="1"/>
    </location>
</feature>
<feature type="domain" description="Disease resistance protein At4g27190-like leucine-rich repeats" evidence="4">
    <location>
        <begin position="441"/>
        <end position="480"/>
    </location>
</feature>
<gene>
    <name evidence="5" type="ORF">PHAVU_003G0023001g</name>
</gene>
<dbReference type="PANTHER" id="PTHR33463:SF204">
    <property type="entry name" value="NB-ARC DOMAIN-CONTAINING PROTEIN"/>
    <property type="match status" value="1"/>
</dbReference>
<dbReference type="InterPro" id="IPR057135">
    <property type="entry name" value="At4g27190-like_LRR"/>
</dbReference>
<evidence type="ECO:0000256" key="3">
    <source>
        <dbReference type="SAM" id="MobiDB-lite"/>
    </source>
</evidence>
<dbReference type="PANTHER" id="PTHR33463">
    <property type="entry name" value="NB-ARC DOMAIN-CONTAINING PROTEIN-RELATED"/>
    <property type="match status" value="1"/>
</dbReference>
<keyword evidence="1" id="KW-0611">Plant defense</keyword>
<dbReference type="SUPFAM" id="SSF52047">
    <property type="entry name" value="RNI-like"/>
    <property type="match status" value="1"/>
</dbReference>
<accession>V7C4C6</accession>
<dbReference type="SUPFAM" id="SSF56672">
    <property type="entry name" value="DNA/RNA polymerases"/>
    <property type="match status" value="1"/>
</dbReference>
<sequence length="1800" mass="203826">PDIAYAVSVVSQFMHDPRERHLQAVDKIIQYLKASPGKGLLFKKGENLSMKVYTDADYAGSIVDRRSTTGYCMFLGGNLVTWRSKKQNVVARSSAEAEFRAMAQGVCELLWMKIILDDLKIKYEAPMSLACDNKSAISIAHNPVQHDRTKHVVKQSINRDCNHICKISQKYISLISFHSLLLNYFHISNEVIKSLAKKAKDLFVANIQGGAKNIIPDIFQIEGGGLDELNMFEIRNSKEIECLIDTSNHYSEVITLFSKLHKLKIHNMENLRALWHCLQPANGPFENLEKLYLIDCPRLTSLFTYVVAQRLVQLKTLKISRCDGLKHILAEDDKTEKSQGEFTTGHPIQIFQNLQKLEVNSCGELKLIFSASIVRGLVQLKLLEINKCHMLDQIIGDIVPSADHGKKEELDEIIEEGKHPHLYSTSTSTPPTTVVNYSPGTLSSLTSLRIYDCPKLGSIFTASTAKTLTSLEKLVIIKCNSLRHIITHERINQNQKENVVEDDHDFQSDISIFQSLKNLYISECDLLQRIFPVPFVGGTMKLNDIRNKETTDLKDFSSPNNFKENFCQQQQNNTQIELPALEVLQLDRNLGSIILDSYTVRCPSLRTLLLGIGTYVGFFTINSSTNASEARHEDYISIKISNSDFVPPVESVEYLSKQPQGLTFLIMQNIIEIELKGFDKVKYLFKPSIASSLMLEILRIKQCHGLEHIIDIEDEYGKENLNAIFPHLRILSVRDCGQLNYMFGQYPIANQDCEEIHIHLSALEILSLYNLPNFVSICATNTLTVTWPSLKEFECDKCSYPFNDSMSSLTVLTDSREPISVSRKDPKGIHNHFLTLKNVSIRNCEVEGIFCLNGHEMIGHQVSLRLEDLVLENLPQMTYIWVASKNSVNLQHLTTLKIMGCAKLKVIFPPSVLSRSLSELKRLIIEECMELRQIVGCEEGVPKNSFTFSNLERLEIVGCAKLEVVFPKSVLRCLPELNFVKIRKCKELRQIIEKDVEDKTLSSLLSPQPFFPKLEALYVGHCHKLKRFISESTSNDLPNLHLLIINGASELEELVGCGQGKCDKIGNTKTKLPRLKLLIFMHLSNFDQETELSNLKNCVVYECPKLSLTPTTTFGELKETFPYKDFEDTRIFRSDIREFMRNLDEESTISGSSDFTSSQEIRDEGNESIEEGPTAAEGDKTKSLSTGVEDIIIGRGVAPHIESAGVDIPAQRSMVVQQDDKMNEGMAGIMPSQEIQVEEGLNLLDKQEEIHIVSNSNNIDISLDIRTRLGAYKHFVDLDDVQIALLVEAITTYPHLWTVCEKFSERFQAWRLKILADILLFLQKESVDSVIHQRDKEFHKLCEEAIEIGFESSWVDEMRQHVVARDPKLREDIAQRQMDENPKRSSSVGMELDSQVVEQGDGLNEKCKRTFVRLKTQNVNSSFEEGSNLVDKEGEIGVVSNDRIVVARNEEPEKEFVAEVSTSEIPRIATSFINSHPVPVERSTTCYLNIPLDETPSNVLVDKQRISEPCLMNPKKPLGEIVSCPEVPKSIERVAVVETIAKNTNMAGSSIHSESTSSQLDQIFTSQSKSHTQTEIRSSKTETRTAKANEVHPKTIQDFGTNNIKSLFETVYVGKEGEDNRVKKTLVELEKYLKMSLKDILSSETNNICLLSALNFLSNLPFKDVTLSDEIKGIIDTMQQEFPSIVCSFKQGFATTNKLVELEARQNEVVSKISEAENFYDEAQLKEVVLKAALSSLEEEKNKCIAETMGYKMELENLRKHKSEMVEDQRKVQQELFEVAYKWSLLCSQYEYNRMAARNP</sequence>
<dbReference type="Gramene" id="ESW25032">
    <property type="protein sequence ID" value="ESW25032"/>
    <property type="gene ID" value="PHAVU_003G0023001g"/>
</dbReference>
<keyword evidence="6" id="KW-1185">Reference proteome</keyword>
<name>V7C4C6_PHAVU</name>
<evidence type="ECO:0000313" key="5">
    <source>
        <dbReference type="EMBL" id="ESW25032.1"/>
    </source>
</evidence>
<dbReference type="Proteomes" id="UP000000226">
    <property type="component" value="Chromosome 3"/>
</dbReference>
<dbReference type="SUPFAM" id="SSF52058">
    <property type="entry name" value="L domain-like"/>
    <property type="match status" value="1"/>
</dbReference>
<organism evidence="5 6">
    <name type="scientific">Phaseolus vulgaris</name>
    <name type="common">Kidney bean</name>
    <name type="synonym">French bean</name>
    <dbReference type="NCBI Taxonomy" id="3885"/>
    <lineage>
        <taxon>Eukaryota</taxon>
        <taxon>Viridiplantae</taxon>
        <taxon>Streptophyta</taxon>
        <taxon>Embryophyta</taxon>
        <taxon>Tracheophyta</taxon>
        <taxon>Spermatophyta</taxon>
        <taxon>Magnoliopsida</taxon>
        <taxon>eudicotyledons</taxon>
        <taxon>Gunneridae</taxon>
        <taxon>Pentapetalae</taxon>
        <taxon>rosids</taxon>
        <taxon>fabids</taxon>
        <taxon>Fabales</taxon>
        <taxon>Fabaceae</taxon>
        <taxon>Papilionoideae</taxon>
        <taxon>50 kb inversion clade</taxon>
        <taxon>NPAAA clade</taxon>
        <taxon>indigoferoid/millettioid clade</taxon>
        <taxon>Phaseoleae</taxon>
        <taxon>Phaseolus</taxon>
    </lineage>
</organism>
<proteinExistence type="predicted"/>
<dbReference type="InterPro" id="IPR032675">
    <property type="entry name" value="LRR_dom_sf"/>
</dbReference>
<dbReference type="Pfam" id="PF23247">
    <property type="entry name" value="LRR_RPS2"/>
    <property type="match status" value="5"/>
</dbReference>
<feature type="region of interest" description="Disordered" evidence="3">
    <location>
        <begin position="1565"/>
        <end position="1589"/>
    </location>
</feature>
<dbReference type="OrthoDB" id="1432722at2759"/>
<reference evidence="6" key="1">
    <citation type="journal article" date="2014" name="Nat. Genet.">
        <title>A reference genome for common bean and genome-wide analysis of dual domestications.</title>
        <authorList>
            <person name="Schmutz J."/>
            <person name="McClean P.E."/>
            <person name="Mamidi S."/>
            <person name="Wu G.A."/>
            <person name="Cannon S.B."/>
            <person name="Grimwood J."/>
            <person name="Jenkins J."/>
            <person name="Shu S."/>
            <person name="Song Q."/>
            <person name="Chavarro C."/>
            <person name="Torres-Torres M."/>
            <person name="Geffroy V."/>
            <person name="Moghaddam S.M."/>
            <person name="Gao D."/>
            <person name="Abernathy B."/>
            <person name="Barry K."/>
            <person name="Blair M."/>
            <person name="Brick M.A."/>
            <person name="Chovatia M."/>
            <person name="Gepts P."/>
            <person name="Goodstein D.M."/>
            <person name="Gonzales M."/>
            <person name="Hellsten U."/>
            <person name="Hyten D.L."/>
            <person name="Jia G."/>
            <person name="Kelly J.D."/>
            <person name="Kudrna D."/>
            <person name="Lee R."/>
            <person name="Richard M.M."/>
            <person name="Miklas P.N."/>
            <person name="Osorno J.M."/>
            <person name="Rodrigues J."/>
            <person name="Thareau V."/>
            <person name="Urrea C.A."/>
            <person name="Wang M."/>
            <person name="Yu Y."/>
            <person name="Zhang M."/>
            <person name="Wing R.A."/>
            <person name="Cregan P.B."/>
            <person name="Rokhsar D.S."/>
            <person name="Jackson S.A."/>
        </authorList>
    </citation>
    <scope>NUCLEOTIDE SEQUENCE [LARGE SCALE GENOMIC DNA]</scope>
    <source>
        <strain evidence="6">cv. G19833</strain>
    </source>
</reference>
<dbReference type="Gene3D" id="3.80.10.10">
    <property type="entry name" value="Ribonuclease Inhibitor"/>
    <property type="match status" value="2"/>
</dbReference>
<dbReference type="CDD" id="cd09272">
    <property type="entry name" value="RNase_HI_RT_Ty1"/>
    <property type="match status" value="1"/>
</dbReference>
<dbReference type="eggNOG" id="KOG0017">
    <property type="taxonomic scope" value="Eukaryota"/>
</dbReference>
<feature type="domain" description="Disease resistance protein At4g27190-like leucine-rich repeats" evidence="4">
    <location>
        <begin position="347"/>
        <end position="388"/>
    </location>
</feature>
<dbReference type="InterPro" id="IPR050905">
    <property type="entry name" value="Plant_NBS-LRR"/>
</dbReference>
<evidence type="ECO:0000256" key="2">
    <source>
        <dbReference type="SAM" id="Coils"/>
    </source>
</evidence>
<feature type="domain" description="Disease resistance protein At4g27190-like leucine-rich repeats" evidence="4">
    <location>
        <begin position="197"/>
        <end position="323"/>
    </location>
</feature>
<keyword evidence="2" id="KW-0175">Coiled coil</keyword>
<dbReference type="InterPro" id="IPR043502">
    <property type="entry name" value="DNA/RNA_pol_sf"/>
</dbReference>
<feature type="coiled-coil region" evidence="2">
    <location>
        <begin position="1720"/>
        <end position="1775"/>
    </location>
</feature>
<feature type="compositionally biased region" description="Basic and acidic residues" evidence="3">
    <location>
        <begin position="1572"/>
        <end position="1589"/>
    </location>
</feature>
<feature type="region of interest" description="Disordered" evidence="3">
    <location>
        <begin position="1147"/>
        <end position="1182"/>
    </location>
</feature>
<evidence type="ECO:0000313" key="6">
    <source>
        <dbReference type="Proteomes" id="UP000000226"/>
    </source>
</evidence>